<reference evidence="2" key="1">
    <citation type="journal article" date="2019" name="Int. J. Syst. Evol. Microbiol.">
        <title>The Global Catalogue of Microorganisms (GCM) 10K type strain sequencing project: providing services to taxonomists for standard genome sequencing and annotation.</title>
        <authorList>
            <consortium name="The Broad Institute Genomics Platform"/>
            <consortium name="The Broad Institute Genome Sequencing Center for Infectious Disease"/>
            <person name="Wu L."/>
            <person name="Ma J."/>
        </authorList>
    </citation>
    <scope>NUCLEOTIDE SEQUENCE [LARGE SCALE GENOMIC DNA]</scope>
    <source>
        <strain evidence="2">KCTC 52644</strain>
    </source>
</reference>
<gene>
    <name evidence="1" type="ORF">ACFSX9_04940</name>
</gene>
<proteinExistence type="predicted"/>
<name>A0ABW5Z5Q5_9FLAO</name>
<evidence type="ECO:0000313" key="2">
    <source>
        <dbReference type="Proteomes" id="UP001597549"/>
    </source>
</evidence>
<sequence>MKTIINFIITLLFVIPTIGNAQLCIIYDKDGATNVREEASIRSKVIGKLFEGQVFAISSYIEAEVNQSKEWIAVNFPLEKNAKEKKFLKFDGEEKVGFVHKSRLVELDELPVFERIKEQKNKAIHAFNEVQITIETQTFNDANHKIVRDKYGSYLIDGEVAYTYSEGTNIEIKSISMQSKNETFVIPNTAFKNLFMVDASRTEVYIGKKNEYYIVFSAADGSQSYNIIYCLKDNQLFSMTVTSVIP</sequence>
<keyword evidence="2" id="KW-1185">Reference proteome</keyword>
<dbReference type="Proteomes" id="UP001597549">
    <property type="component" value="Unassembled WGS sequence"/>
</dbReference>
<dbReference type="Gene3D" id="2.30.30.40">
    <property type="entry name" value="SH3 Domains"/>
    <property type="match status" value="1"/>
</dbReference>
<organism evidence="1 2">
    <name type="scientific">Flavobacterium ardleyense</name>
    <dbReference type="NCBI Taxonomy" id="2038737"/>
    <lineage>
        <taxon>Bacteria</taxon>
        <taxon>Pseudomonadati</taxon>
        <taxon>Bacteroidota</taxon>
        <taxon>Flavobacteriia</taxon>
        <taxon>Flavobacteriales</taxon>
        <taxon>Flavobacteriaceae</taxon>
        <taxon>Flavobacterium</taxon>
    </lineage>
</organism>
<dbReference type="RefSeq" id="WP_379805166.1">
    <property type="nucleotide sequence ID" value="NZ_JBHUOL010000010.1"/>
</dbReference>
<evidence type="ECO:0008006" key="3">
    <source>
        <dbReference type="Google" id="ProtNLM"/>
    </source>
</evidence>
<comment type="caution">
    <text evidence="1">The sequence shown here is derived from an EMBL/GenBank/DDBJ whole genome shotgun (WGS) entry which is preliminary data.</text>
</comment>
<accession>A0ABW5Z5Q5</accession>
<dbReference type="EMBL" id="JBHUOL010000010">
    <property type="protein sequence ID" value="MFD2908077.1"/>
    <property type="molecule type" value="Genomic_DNA"/>
</dbReference>
<protein>
    <recommendedName>
        <fullName evidence="3">SH3 domain-containing protein</fullName>
    </recommendedName>
</protein>
<evidence type="ECO:0000313" key="1">
    <source>
        <dbReference type="EMBL" id="MFD2908077.1"/>
    </source>
</evidence>